<dbReference type="Pfam" id="PF08443">
    <property type="entry name" value="RimK"/>
    <property type="match status" value="1"/>
</dbReference>
<dbReference type="InterPro" id="IPR036615">
    <property type="entry name" value="Mur_ligase_C_dom_sf"/>
</dbReference>
<evidence type="ECO:0000259" key="14">
    <source>
        <dbReference type="PROSITE" id="PS50975"/>
    </source>
</evidence>
<evidence type="ECO:0000256" key="8">
    <source>
        <dbReference type="ARBA" id="ARBA00022741"/>
    </source>
</evidence>
<dbReference type="InterPro" id="IPR013651">
    <property type="entry name" value="ATP-grasp_RimK-type"/>
</dbReference>
<accession>A0AAW7DIX0</accession>
<dbReference type="PANTHER" id="PTHR23135:SF18">
    <property type="entry name" value="CYANOPHYCIN SYNTHETASE"/>
    <property type="match status" value="1"/>
</dbReference>
<gene>
    <name evidence="15" type="primary">cphA</name>
    <name evidence="15" type="ORF">HX095_04880</name>
</gene>
<keyword evidence="9 13" id="KW-0067">ATP-binding</keyword>
<comment type="caution">
    <text evidence="15">The sequence shown here is derived from an EMBL/GenBank/DDBJ whole genome shotgun (WGS) entry which is preliminary data.</text>
</comment>
<dbReference type="PANTHER" id="PTHR23135">
    <property type="entry name" value="MUR LIGASE FAMILY MEMBER"/>
    <property type="match status" value="1"/>
</dbReference>
<evidence type="ECO:0000256" key="4">
    <source>
        <dbReference type="ARBA" id="ARBA00012968"/>
    </source>
</evidence>
<dbReference type="EC" id="6.3.2.30" evidence="4"/>
<dbReference type="Gene3D" id="3.40.1190.10">
    <property type="entry name" value="Mur-like, catalytic domain"/>
    <property type="match status" value="1"/>
</dbReference>
<dbReference type="GO" id="GO:0046872">
    <property type="term" value="F:metal ion binding"/>
    <property type="evidence" value="ECO:0007669"/>
    <property type="project" value="InterPro"/>
</dbReference>
<evidence type="ECO:0000256" key="5">
    <source>
        <dbReference type="ARBA" id="ARBA00013005"/>
    </source>
</evidence>
<comment type="similarity">
    <text evidence="2">In the C-terminal section; belongs to the MurCDEF family.</text>
</comment>
<evidence type="ECO:0000256" key="2">
    <source>
        <dbReference type="ARBA" id="ARBA00009060"/>
    </source>
</evidence>
<reference evidence="15" key="2">
    <citation type="journal article" date="2022" name="Sci. Total Environ.">
        <title>Prevalence, transmission, and molecular epidemiology of tet(X)-positive bacteria among humans, animals, and environmental niches in China: An epidemiological, and genomic-based study.</title>
        <authorList>
            <person name="Dong N."/>
            <person name="Zeng Y."/>
            <person name="Cai C."/>
            <person name="Sun C."/>
            <person name="Lu J."/>
            <person name="Liu C."/>
            <person name="Zhou H."/>
            <person name="Sun Q."/>
            <person name="Shu L."/>
            <person name="Wang H."/>
            <person name="Wang Y."/>
            <person name="Wang S."/>
            <person name="Wu C."/>
            <person name="Chan E.W."/>
            <person name="Chen G."/>
            <person name="Shen Z."/>
            <person name="Chen S."/>
            <person name="Zhang R."/>
        </authorList>
    </citation>
    <scope>NUCLEOTIDE SEQUENCE</scope>
    <source>
        <strain evidence="15">210</strain>
    </source>
</reference>
<dbReference type="GO" id="GO:0005524">
    <property type="term" value="F:ATP binding"/>
    <property type="evidence" value="ECO:0007669"/>
    <property type="project" value="UniProtKB-UniRule"/>
</dbReference>
<dbReference type="RefSeq" id="WP_286485247.1">
    <property type="nucleotide sequence ID" value="NZ_JACALR010000002.1"/>
</dbReference>
<evidence type="ECO:0000256" key="11">
    <source>
        <dbReference type="ARBA" id="ARBA00048094"/>
    </source>
</evidence>
<dbReference type="InterPro" id="IPR036565">
    <property type="entry name" value="Mur-like_cat_sf"/>
</dbReference>
<dbReference type="PROSITE" id="PS50975">
    <property type="entry name" value="ATP_GRASP"/>
    <property type="match status" value="1"/>
</dbReference>
<dbReference type="Pfam" id="PF18921">
    <property type="entry name" value="Cyanophycin_syn"/>
    <property type="match status" value="1"/>
</dbReference>
<dbReference type="InterPro" id="IPR011810">
    <property type="entry name" value="Cya_phycin_syn"/>
</dbReference>
<dbReference type="EC" id="6.3.2.29" evidence="5"/>
<comment type="subunit">
    <text evidence="3">Homodimer.</text>
</comment>
<evidence type="ECO:0000313" key="16">
    <source>
        <dbReference type="Proteomes" id="UP001173578"/>
    </source>
</evidence>
<dbReference type="SUPFAM" id="SSF53244">
    <property type="entry name" value="MurD-like peptide ligases, peptide-binding domain"/>
    <property type="match status" value="1"/>
</dbReference>
<proteinExistence type="inferred from homology"/>
<name>A0AAW7DIX0_9FLAO</name>
<dbReference type="GO" id="GO:0071161">
    <property type="term" value="F:cyanophycin synthetase activity (L-arginine-adding)"/>
    <property type="evidence" value="ECO:0007669"/>
    <property type="project" value="UniProtKB-EC"/>
</dbReference>
<keyword evidence="8 13" id="KW-0547">Nucleotide-binding</keyword>
<dbReference type="SUPFAM" id="SSF53623">
    <property type="entry name" value="MurD-like peptide ligases, catalytic domain"/>
    <property type="match status" value="1"/>
</dbReference>
<dbReference type="GO" id="GO:0071160">
    <property type="term" value="F:cyanophycin synthetase activity (L-aspartate-adding)"/>
    <property type="evidence" value="ECO:0007669"/>
    <property type="project" value="UniProtKB-EC"/>
</dbReference>
<evidence type="ECO:0000313" key="15">
    <source>
        <dbReference type="EMBL" id="MDM1550542.1"/>
    </source>
</evidence>
<reference evidence="15" key="1">
    <citation type="submission" date="2020-06" db="EMBL/GenBank/DDBJ databases">
        <authorList>
            <person name="Dong N."/>
        </authorList>
    </citation>
    <scope>NUCLEOTIDE SEQUENCE</scope>
    <source>
        <strain evidence="15">210</strain>
    </source>
</reference>
<evidence type="ECO:0000256" key="9">
    <source>
        <dbReference type="ARBA" id="ARBA00022840"/>
    </source>
</evidence>
<evidence type="ECO:0000256" key="3">
    <source>
        <dbReference type="ARBA" id="ARBA00011738"/>
    </source>
</evidence>
<comment type="catalytic activity">
    <reaction evidence="11">
        <text>[L-4-(L-arginin-2-N-yl)aspartate](n)-L-aspartate + L-arginine + ATP = [L-4-(L-arginin-2-N-yl)aspartate](n+1) + ADP + phosphate + H(+)</text>
        <dbReference type="Rhea" id="RHEA:23888"/>
        <dbReference type="Rhea" id="RHEA-COMP:13732"/>
        <dbReference type="Rhea" id="RHEA-COMP:13733"/>
        <dbReference type="ChEBI" id="CHEBI:15378"/>
        <dbReference type="ChEBI" id="CHEBI:30616"/>
        <dbReference type="ChEBI" id="CHEBI:32682"/>
        <dbReference type="ChEBI" id="CHEBI:43474"/>
        <dbReference type="ChEBI" id="CHEBI:137986"/>
        <dbReference type="ChEBI" id="CHEBI:137990"/>
        <dbReference type="ChEBI" id="CHEBI:456216"/>
        <dbReference type="EC" id="6.3.2.30"/>
    </reaction>
</comment>
<protein>
    <recommendedName>
        <fullName evidence="6">Cyanophycin synthetase</fullName>
        <ecNumber evidence="5">6.3.2.29</ecNumber>
        <ecNumber evidence="4">6.3.2.30</ecNumber>
    </recommendedName>
    <alternativeName>
        <fullName evidence="10">Cyanophycin synthase</fullName>
    </alternativeName>
</protein>
<dbReference type="InterPro" id="IPR004101">
    <property type="entry name" value="Mur_ligase_C"/>
</dbReference>
<keyword evidence="7 15" id="KW-0436">Ligase</keyword>
<comment type="function">
    <text evidence="1">Catalyzes the ATP-dependent polymerization of arginine and aspartate to multi-L-arginyl-poly-L-aspartic acid (cyanophycin; a water-insoluble reserve polymer).</text>
</comment>
<dbReference type="EMBL" id="JACALR010000002">
    <property type="protein sequence ID" value="MDM1550542.1"/>
    <property type="molecule type" value="Genomic_DNA"/>
</dbReference>
<dbReference type="Gene3D" id="3.30.470.20">
    <property type="entry name" value="ATP-grasp fold, B domain"/>
    <property type="match status" value="2"/>
</dbReference>
<dbReference type="InterPro" id="IPR011761">
    <property type="entry name" value="ATP-grasp"/>
</dbReference>
<dbReference type="NCBIfam" id="NF010623">
    <property type="entry name" value="PRK14016.1"/>
    <property type="match status" value="1"/>
</dbReference>
<evidence type="ECO:0000256" key="10">
    <source>
        <dbReference type="ARBA" id="ARBA00031353"/>
    </source>
</evidence>
<dbReference type="Gene3D" id="3.90.190.20">
    <property type="entry name" value="Mur ligase, C-terminal domain"/>
    <property type="match status" value="1"/>
</dbReference>
<dbReference type="Pfam" id="PF08245">
    <property type="entry name" value="Mur_ligase_M"/>
    <property type="match status" value="1"/>
</dbReference>
<comment type="catalytic activity">
    <reaction evidence="12">
        <text>[L-4-(L-arginin-2-N-yl)aspartate](n) + L-aspartate + ATP = [L-4-(L-arginin-2-N-yl)aspartate](n)-L-aspartate + ADP + phosphate + H(+)</text>
        <dbReference type="Rhea" id="RHEA:13277"/>
        <dbReference type="Rhea" id="RHEA-COMP:13728"/>
        <dbReference type="Rhea" id="RHEA-COMP:13733"/>
        <dbReference type="ChEBI" id="CHEBI:15378"/>
        <dbReference type="ChEBI" id="CHEBI:29991"/>
        <dbReference type="ChEBI" id="CHEBI:30616"/>
        <dbReference type="ChEBI" id="CHEBI:43474"/>
        <dbReference type="ChEBI" id="CHEBI:137986"/>
        <dbReference type="ChEBI" id="CHEBI:137990"/>
        <dbReference type="ChEBI" id="CHEBI:456216"/>
        <dbReference type="EC" id="6.3.2.29"/>
    </reaction>
</comment>
<sequence length="871" mass="96589">MKIENISILRGPNYWSIRRENLIHMRLNLEKLEFYPTNEIEGFAERIEKRLPSMYSHRCSEGVAGGFFSRVRDGTWMGHVIEHIALEIQSLAGMETGFGRTRETSTSGIYNVVFSYVDEEVGIYAAKAAVRIAEALISGIEYSTEQDIEEMKRIWKRNSLGPSTLSIVKEAENRGIPWNRLNNDSYIQFGYGKNQARIEATITGRTSHLAVEIACNKYRTKQSLEKGSIPTAGGGICSKSEELIDLINQIGYPIVIKPYNCNHGRGVTTDIETIKKAQKALSFAQQYSNKVIVEKYIKGYDFRLLVINNKLVAAAKRIPAHIIGDGRKTIQELINLENKNPLRGEGHENVLTRIIIDEHTLDLLHKKNYNLQTIPSLDEIIYLKSTANLSTGGTAIDVTDNVHPDNVVLAERVAQLINLDICGIDIIAPNLSSSLYDSGGAVIEVNAAPGFRMHLSPTQGLPRNVAIPVMDMLFPNQKSAFIPIVAVTGTNGKTTTTRLIAHIFKNIGKSVGYTTSDGIYIQNQLIEKGDTTGPISARKVLNDPTVEVAVLETARGGILREGLAFRTCDIGIITNITEDHLGLKDINTLEQLAQVKSTVVESVKKDGWAILNAEDYYCMLIANDLDCHVAYFALDFNTVKNLIADGQTVGVYENESIVIYHQSQIISLGHVSDIPLTINGGASFMIQNVLAAVLGTYLLGVHPEKIKSSLKTFFPSPELTPGRMNIFDFHNFNFLIDFAHNPAGYMAIKDYLTSVKATRKIGIISGVGDRRDEDIQACGRIAAEMFDFIVIRQEKHLRGRTEEAIIDLLVKGIHEVNLSFPYEIISKETEAIAHTIAMAKKGDFIVALSDVVTNAIEVVQYHLDQEIKNNL</sequence>
<dbReference type="InterPro" id="IPR013221">
    <property type="entry name" value="Mur_ligase_cen"/>
</dbReference>
<dbReference type="InterPro" id="IPR044019">
    <property type="entry name" value="Cyanophycin_syn_N"/>
</dbReference>
<organism evidence="15 16">
    <name type="scientific">Empedobacter falsenii</name>
    <dbReference type="NCBI Taxonomy" id="343874"/>
    <lineage>
        <taxon>Bacteria</taxon>
        <taxon>Pseudomonadati</taxon>
        <taxon>Bacteroidota</taxon>
        <taxon>Flavobacteriia</taxon>
        <taxon>Flavobacteriales</taxon>
        <taxon>Weeksellaceae</taxon>
        <taxon>Empedobacter</taxon>
    </lineage>
</organism>
<evidence type="ECO:0000256" key="12">
    <source>
        <dbReference type="ARBA" id="ARBA00048425"/>
    </source>
</evidence>
<evidence type="ECO:0000256" key="13">
    <source>
        <dbReference type="PROSITE-ProRule" id="PRU00409"/>
    </source>
</evidence>
<evidence type="ECO:0000256" key="6">
    <source>
        <dbReference type="ARBA" id="ARBA00022036"/>
    </source>
</evidence>
<dbReference type="SUPFAM" id="SSF56059">
    <property type="entry name" value="Glutathione synthetase ATP-binding domain-like"/>
    <property type="match status" value="1"/>
</dbReference>
<feature type="domain" description="ATP-grasp" evidence="14">
    <location>
        <begin position="221"/>
        <end position="474"/>
    </location>
</feature>
<dbReference type="Pfam" id="PF02875">
    <property type="entry name" value="Mur_ligase_C"/>
    <property type="match status" value="1"/>
</dbReference>
<dbReference type="AlphaFoldDB" id="A0AAW7DIX0"/>
<evidence type="ECO:0000256" key="1">
    <source>
        <dbReference type="ARBA" id="ARBA00003184"/>
    </source>
</evidence>
<dbReference type="NCBIfam" id="TIGR02068">
    <property type="entry name" value="cya_phycin_syn"/>
    <property type="match status" value="1"/>
</dbReference>
<evidence type="ECO:0000256" key="7">
    <source>
        <dbReference type="ARBA" id="ARBA00022598"/>
    </source>
</evidence>
<dbReference type="Proteomes" id="UP001173578">
    <property type="component" value="Unassembled WGS sequence"/>
</dbReference>